<proteinExistence type="predicted"/>
<name>A0ACD3B5B1_9AGAR</name>
<evidence type="ECO:0000313" key="2">
    <source>
        <dbReference type="Proteomes" id="UP000308600"/>
    </source>
</evidence>
<accession>A0ACD3B5B1</accession>
<gene>
    <name evidence="1" type="ORF">BDN72DRAFT_283178</name>
</gene>
<dbReference type="Proteomes" id="UP000308600">
    <property type="component" value="Unassembled WGS sequence"/>
</dbReference>
<keyword evidence="2" id="KW-1185">Reference proteome</keyword>
<reference evidence="1 2" key="1">
    <citation type="journal article" date="2019" name="Nat. Ecol. Evol.">
        <title>Megaphylogeny resolves global patterns of mushroom evolution.</title>
        <authorList>
            <person name="Varga T."/>
            <person name="Krizsan K."/>
            <person name="Foldi C."/>
            <person name="Dima B."/>
            <person name="Sanchez-Garcia M."/>
            <person name="Sanchez-Ramirez S."/>
            <person name="Szollosi G.J."/>
            <person name="Szarkandi J.G."/>
            <person name="Papp V."/>
            <person name="Albert L."/>
            <person name="Andreopoulos W."/>
            <person name="Angelini C."/>
            <person name="Antonin V."/>
            <person name="Barry K.W."/>
            <person name="Bougher N.L."/>
            <person name="Buchanan P."/>
            <person name="Buyck B."/>
            <person name="Bense V."/>
            <person name="Catcheside P."/>
            <person name="Chovatia M."/>
            <person name="Cooper J."/>
            <person name="Damon W."/>
            <person name="Desjardin D."/>
            <person name="Finy P."/>
            <person name="Geml J."/>
            <person name="Haridas S."/>
            <person name="Hughes K."/>
            <person name="Justo A."/>
            <person name="Karasinski D."/>
            <person name="Kautmanova I."/>
            <person name="Kiss B."/>
            <person name="Kocsube S."/>
            <person name="Kotiranta H."/>
            <person name="LaButti K.M."/>
            <person name="Lechner B.E."/>
            <person name="Liimatainen K."/>
            <person name="Lipzen A."/>
            <person name="Lukacs Z."/>
            <person name="Mihaltcheva S."/>
            <person name="Morgado L.N."/>
            <person name="Niskanen T."/>
            <person name="Noordeloos M.E."/>
            <person name="Ohm R.A."/>
            <person name="Ortiz-Santana B."/>
            <person name="Ovrebo C."/>
            <person name="Racz N."/>
            <person name="Riley R."/>
            <person name="Savchenko A."/>
            <person name="Shiryaev A."/>
            <person name="Soop K."/>
            <person name="Spirin V."/>
            <person name="Szebenyi C."/>
            <person name="Tomsovsky M."/>
            <person name="Tulloss R.E."/>
            <person name="Uehling J."/>
            <person name="Grigoriev I.V."/>
            <person name="Vagvolgyi C."/>
            <person name="Papp T."/>
            <person name="Martin F.M."/>
            <person name="Miettinen O."/>
            <person name="Hibbett D.S."/>
            <person name="Nagy L.G."/>
        </authorList>
    </citation>
    <scope>NUCLEOTIDE SEQUENCE [LARGE SCALE GENOMIC DNA]</scope>
    <source>
        <strain evidence="1 2">NL-1719</strain>
    </source>
</reference>
<dbReference type="EMBL" id="ML208281">
    <property type="protein sequence ID" value="TFK72826.1"/>
    <property type="molecule type" value="Genomic_DNA"/>
</dbReference>
<evidence type="ECO:0000313" key="1">
    <source>
        <dbReference type="EMBL" id="TFK72826.1"/>
    </source>
</evidence>
<organism evidence="1 2">
    <name type="scientific">Pluteus cervinus</name>
    <dbReference type="NCBI Taxonomy" id="181527"/>
    <lineage>
        <taxon>Eukaryota</taxon>
        <taxon>Fungi</taxon>
        <taxon>Dikarya</taxon>
        <taxon>Basidiomycota</taxon>
        <taxon>Agaricomycotina</taxon>
        <taxon>Agaricomycetes</taxon>
        <taxon>Agaricomycetidae</taxon>
        <taxon>Agaricales</taxon>
        <taxon>Pluteineae</taxon>
        <taxon>Pluteaceae</taxon>
        <taxon>Pluteus</taxon>
    </lineage>
</organism>
<sequence>MHGTATTIHDLPVEILLIIFHDLYDDARCCVLEPYHGLRNRLSGAYSTRWSNHTDLRLPAIFPYSLANTCARWGAILIGVPDYWTRLVWFVDKGRSTPLERIKAELEWSGDLPIDVVVIRHDGPLNPGLAFLEGEEWSRAVAEALEIEDPAYVHDLTKLLVPHLHRCATIWYDVILNSSLPSLHRDFRGVATHLETFELHCRIDNAEDEEFDLEIELALQKKKEEEDESDWAFQCPNLRALGLNGRNYLHGVALEAHWIECIPELRSASIGVFMVIEPDDERLSHYSCLPSLLEIASTLRLAALDLDFDPAGCPLTLYFDMDQLTLEDWGGTLLDELENVSMLMPSTMVLIRCEFGTGLMTDKEFDLVLKDISTAVSLGPALSEWDGRRLAVERCVGFTDRVLDSLGSITESSSALQGTYNARSLCELSIIDCTTFSIGALKRMVLRRREAVKNPYSCVRMLRVLRLGGDRPHLTEEDVAWFEENVREFTLS</sequence>
<protein>
    <submittedName>
        <fullName evidence="1">Uncharacterized protein</fullName>
    </submittedName>
</protein>